<dbReference type="InterPro" id="IPR000780">
    <property type="entry name" value="CheR_MeTrfase"/>
</dbReference>
<dbReference type="SUPFAM" id="SSF47757">
    <property type="entry name" value="Chemotaxis receptor methyltransferase CheR, N-terminal domain"/>
    <property type="match status" value="1"/>
</dbReference>
<gene>
    <name evidence="7" type="ORF">FIV42_23395</name>
</gene>
<keyword evidence="3 7" id="KW-0489">Methyltransferase</keyword>
<dbReference type="Gene3D" id="3.40.50.150">
    <property type="entry name" value="Vaccinia Virus protein VP39"/>
    <property type="match status" value="1"/>
</dbReference>
<comment type="catalytic activity">
    <reaction evidence="1">
        <text>L-glutamyl-[protein] + S-adenosyl-L-methionine = [protein]-L-glutamate 5-O-methyl ester + S-adenosyl-L-homocysteine</text>
        <dbReference type="Rhea" id="RHEA:24452"/>
        <dbReference type="Rhea" id="RHEA-COMP:10208"/>
        <dbReference type="Rhea" id="RHEA-COMP:10311"/>
        <dbReference type="ChEBI" id="CHEBI:29973"/>
        <dbReference type="ChEBI" id="CHEBI:57856"/>
        <dbReference type="ChEBI" id="CHEBI:59789"/>
        <dbReference type="ChEBI" id="CHEBI:82795"/>
        <dbReference type="EC" id="2.1.1.80"/>
    </reaction>
</comment>
<reference evidence="7 8" key="1">
    <citation type="submission" date="2019-06" db="EMBL/GenBank/DDBJ databases">
        <title>Persicimonas caeni gen. nov., sp. nov., a predatory bacterium isolated from solar saltern.</title>
        <authorList>
            <person name="Wang S."/>
        </authorList>
    </citation>
    <scope>NUCLEOTIDE SEQUENCE [LARGE SCALE GENOMIC DNA]</scope>
    <source>
        <strain evidence="7 8">YN101</strain>
    </source>
</reference>
<dbReference type="InterPro" id="IPR036804">
    <property type="entry name" value="CheR_N_sf"/>
</dbReference>
<dbReference type="PANTHER" id="PTHR24422">
    <property type="entry name" value="CHEMOTAXIS PROTEIN METHYLTRANSFERASE"/>
    <property type="match status" value="1"/>
</dbReference>
<dbReference type="InterPro" id="IPR022642">
    <property type="entry name" value="CheR_C"/>
</dbReference>
<evidence type="ECO:0000313" key="7">
    <source>
        <dbReference type="EMBL" id="QDG54950.1"/>
    </source>
</evidence>
<dbReference type="InterPro" id="IPR029063">
    <property type="entry name" value="SAM-dependent_MTases_sf"/>
</dbReference>
<dbReference type="OrthoDB" id="9786165at2"/>
<dbReference type="SUPFAM" id="SSF53335">
    <property type="entry name" value="S-adenosyl-L-methionine-dependent methyltransferases"/>
    <property type="match status" value="1"/>
</dbReference>
<dbReference type="PIRSF" id="PIRSF000410">
    <property type="entry name" value="CheR"/>
    <property type="match status" value="1"/>
</dbReference>
<protein>
    <recommendedName>
        <fullName evidence="2">protein-glutamate O-methyltransferase</fullName>
        <ecNumber evidence="2">2.1.1.80</ecNumber>
    </recommendedName>
</protein>
<dbReference type="PANTHER" id="PTHR24422:SF19">
    <property type="entry name" value="CHEMOTAXIS PROTEIN METHYLTRANSFERASE"/>
    <property type="match status" value="1"/>
</dbReference>
<name>A0A4Y6Q3C2_PERCE</name>
<dbReference type="EC" id="2.1.1.80" evidence="2"/>
<dbReference type="Pfam" id="PF01739">
    <property type="entry name" value="CheR"/>
    <property type="match status" value="1"/>
</dbReference>
<dbReference type="PROSITE" id="PS50123">
    <property type="entry name" value="CHER"/>
    <property type="match status" value="1"/>
</dbReference>
<dbReference type="InterPro" id="IPR022641">
    <property type="entry name" value="CheR_N"/>
</dbReference>
<dbReference type="Proteomes" id="UP000315995">
    <property type="component" value="Chromosome"/>
</dbReference>
<evidence type="ECO:0000313" key="8">
    <source>
        <dbReference type="Proteomes" id="UP000315995"/>
    </source>
</evidence>
<dbReference type="Gene3D" id="1.10.155.10">
    <property type="entry name" value="Chemotaxis receptor methyltransferase CheR, N-terminal domain"/>
    <property type="match status" value="1"/>
</dbReference>
<dbReference type="Pfam" id="PF03705">
    <property type="entry name" value="CheR_N"/>
    <property type="match status" value="1"/>
</dbReference>
<dbReference type="PRINTS" id="PR00996">
    <property type="entry name" value="CHERMTFRASE"/>
</dbReference>
<evidence type="ECO:0000259" key="6">
    <source>
        <dbReference type="PROSITE" id="PS50123"/>
    </source>
</evidence>
<evidence type="ECO:0000256" key="2">
    <source>
        <dbReference type="ARBA" id="ARBA00012534"/>
    </source>
</evidence>
<evidence type="ECO:0000256" key="1">
    <source>
        <dbReference type="ARBA" id="ARBA00001541"/>
    </source>
</evidence>
<keyword evidence="8" id="KW-1185">Reference proteome</keyword>
<evidence type="ECO:0000256" key="4">
    <source>
        <dbReference type="ARBA" id="ARBA00022679"/>
    </source>
</evidence>
<dbReference type="EMBL" id="CP041186">
    <property type="protein sequence ID" value="QDG54950.1"/>
    <property type="molecule type" value="Genomic_DNA"/>
</dbReference>
<keyword evidence="5" id="KW-0949">S-adenosyl-L-methionine</keyword>
<accession>A0A5B8YDY5</accession>
<evidence type="ECO:0000256" key="5">
    <source>
        <dbReference type="ARBA" id="ARBA00022691"/>
    </source>
</evidence>
<dbReference type="GO" id="GO:0032259">
    <property type="term" value="P:methylation"/>
    <property type="evidence" value="ECO:0007669"/>
    <property type="project" value="UniProtKB-KW"/>
</dbReference>
<sequence length="277" mass="31980">MDREFVFTDEDFAALRASIRRHAGISMSDAKRNLVYSRLARRLRELNLNRFADYRRYLEATPDEVEHFVNALTTNRTDFFREAHHFDHLTELLQAKVKPGKRFRIWSAACSTGEEPYTIAMTVRESLSARQAERVEIVASDIDTNALSRGVEGVYALRAAERAGEDRLARWFLRGSGPFEGKVRVKQELRDMISFGSMNLLEPWSWDEPFDAIFCRNVAIYFDKETQTRLFSHLGEALVPNGHLYIGHSESLFALAHTFEHQGKTIYRKRGGSNDQR</sequence>
<organism evidence="7 8">
    <name type="scientific">Persicimonas caeni</name>
    <dbReference type="NCBI Taxonomy" id="2292766"/>
    <lineage>
        <taxon>Bacteria</taxon>
        <taxon>Deltaproteobacteria</taxon>
        <taxon>Bradymonadales</taxon>
        <taxon>Bradymonadaceae</taxon>
        <taxon>Persicimonas</taxon>
    </lineage>
</organism>
<evidence type="ECO:0000256" key="3">
    <source>
        <dbReference type="ARBA" id="ARBA00022603"/>
    </source>
</evidence>
<proteinExistence type="predicted"/>
<dbReference type="InterPro" id="IPR050903">
    <property type="entry name" value="Bact_Chemotaxis_MeTrfase"/>
</dbReference>
<dbReference type="GO" id="GO:0008983">
    <property type="term" value="F:protein-glutamate O-methyltransferase activity"/>
    <property type="evidence" value="ECO:0007669"/>
    <property type="project" value="UniProtKB-EC"/>
</dbReference>
<dbReference type="InterPro" id="IPR026024">
    <property type="entry name" value="Chemotaxis_MeTrfase_CheR"/>
</dbReference>
<keyword evidence="4 7" id="KW-0808">Transferase</keyword>
<dbReference type="SMART" id="SM00138">
    <property type="entry name" value="MeTrc"/>
    <property type="match status" value="1"/>
</dbReference>
<feature type="domain" description="CheR-type methyltransferase" evidence="6">
    <location>
        <begin position="1"/>
        <end position="272"/>
    </location>
</feature>
<dbReference type="AlphaFoldDB" id="A0A4Y6Q3C2"/>
<accession>A0A4Y6Q3C2</accession>